<evidence type="ECO:0000313" key="3">
    <source>
        <dbReference type="Proteomes" id="UP000317214"/>
    </source>
</evidence>
<dbReference type="EMBL" id="CP032485">
    <property type="protein sequence ID" value="QDH25269.1"/>
    <property type="molecule type" value="Genomic_DNA"/>
</dbReference>
<dbReference type="InterPro" id="IPR013830">
    <property type="entry name" value="SGNH_hydro"/>
</dbReference>
<dbReference type="KEGG" id="ntn:D5366_08660"/>
<sequence>MKIQNTLSNSQATYVEKRAPTIHDDGSMLYSAGDVWQVDGEAHTCLYPNADHATWQADLGLPQRPGDQFISSLAAAYGTTRQVSSYTGPLLDVIAARSSGSLAIPIGQDGEGYLSRSELTAAQAGVPAGTPLYVAKIYDQSGNGQHMTAPGYDGTAASIAVWNLPRVGQRRHGKVDLVSWAPEPAAPQPLNLPATLALSASSASVLLYGAVSSCNCPLYTVYSLLGLGSAAGQAVTLTVGGGAQTGRLTFSDYNAGTVLAGSSRTLNVHQGLIGMALGGNDSLTLHVPTIYTASQKLAMGSGFSARQFTGGVLGGAPAGGGNSSALQFSGLILLKSAVSDADVKAAYTDACRLYDWTPQIRNRLDCFGSSTTQGYLNKDGWCWPQMLGDYLEKPFEVRSVSVAGSKASDFLNLTLANILADAADSAQLRRRHAITWYGNNDVNGGQSIATIVANNALIHQKLRAAGYEKLFILGQYNAALNAAIRQAVADGTIDADAFIDPWSAAPMSNHGDRALYHDGTHPTEAADRLAASFIARAINAQLGN</sequence>
<evidence type="ECO:0000313" key="2">
    <source>
        <dbReference type="EMBL" id="QDH25269.1"/>
    </source>
</evidence>
<evidence type="ECO:0000259" key="1">
    <source>
        <dbReference type="Pfam" id="PF13472"/>
    </source>
</evidence>
<name>A0A4Y6V5D5_9PROT</name>
<dbReference type="AlphaFoldDB" id="A0A4Y6V5D5"/>
<dbReference type="Proteomes" id="UP000317214">
    <property type="component" value="Chromosome"/>
</dbReference>
<feature type="domain" description="SGNH hydrolase-type esterase" evidence="1">
    <location>
        <begin position="366"/>
        <end position="528"/>
    </location>
</feature>
<dbReference type="Pfam" id="PF13472">
    <property type="entry name" value="Lipase_GDSL_2"/>
    <property type="match status" value="1"/>
</dbReference>
<protein>
    <recommendedName>
        <fullName evidence="1">SGNH hydrolase-type esterase domain-containing protein</fullName>
    </recommendedName>
</protein>
<gene>
    <name evidence="2" type="ORF">D5366_08660</name>
</gene>
<dbReference type="GO" id="GO:0016788">
    <property type="term" value="F:hydrolase activity, acting on ester bonds"/>
    <property type="evidence" value="ECO:0007669"/>
    <property type="project" value="UniProtKB-ARBA"/>
</dbReference>
<dbReference type="InterPro" id="IPR036514">
    <property type="entry name" value="SGNH_hydro_sf"/>
</dbReference>
<accession>A0A4Y6V5D5</accession>
<organism evidence="2 3">
    <name type="scientific">Neokomagataea tanensis</name>
    <dbReference type="NCBI Taxonomy" id="661191"/>
    <lineage>
        <taxon>Bacteria</taxon>
        <taxon>Pseudomonadati</taxon>
        <taxon>Pseudomonadota</taxon>
        <taxon>Alphaproteobacteria</taxon>
        <taxon>Acetobacterales</taxon>
        <taxon>Acetobacteraceae</taxon>
        <taxon>Neokomagataea</taxon>
    </lineage>
</organism>
<dbReference type="Gene3D" id="2.60.120.200">
    <property type="match status" value="1"/>
</dbReference>
<dbReference type="CDD" id="cd00229">
    <property type="entry name" value="SGNH_hydrolase"/>
    <property type="match status" value="1"/>
</dbReference>
<dbReference type="Gene3D" id="3.40.50.1110">
    <property type="entry name" value="SGNH hydrolase"/>
    <property type="match status" value="1"/>
</dbReference>
<dbReference type="OrthoDB" id="7241122at2"/>
<keyword evidence="3" id="KW-1185">Reference proteome</keyword>
<proteinExistence type="predicted"/>
<reference evidence="2 3" key="1">
    <citation type="submission" date="2018-09" db="EMBL/GenBank/DDBJ databases">
        <title>The complete genome sequence of Neokomagataea tanensis NBRC 106556(T).</title>
        <authorList>
            <person name="Chua K.-O."/>
            <person name="See-Too W.-S."/>
            <person name="Hong K.-W."/>
            <person name="Yin W.-F."/>
            <person name="Chan K.-G."/>
        </authorList>
    </citation>
    <scope>NUCLEOTIDE SEQUENCE [LARGE SCALE GENOMIC DNA]</scope>
    <source>
        <strain evidence="3">AH13 \ NBRC 106556</strain>
    </source>
</reference>
<dbReference type="SUPFAM" id="SSF52266">
    <property type="entry name" value="SGNH hydrolase"/>
    <property type="match status" value="1"/>
</dbReference>
<dbReference type="RefSeq" id="WP_141493120.1">
    <property type="nucleotide sequence ID" value="NZ_CP032485.1"/>
</dbReference>